<dbReference type="AntiFam" id="ANF00010">
    <property type="entry name" value="tRNA translation"/>
</dbReference>
<name>A0A7J6JIP4_COLFN</name>
<evidence type="ECO:0000313" key="2">
    <source>
        <dbReference type="Proteomes" id="UP000011096"/>
    </source>
</evidence>
<dbReference type="Proteomes" id="UP000011096">
    <property type="component" value="Unassembled WGS sequence"/>
</dbReference>
<dbReference type="OrthoDB" id="4851247at2759"/>
<evidence type="ECO:0000313" key="1">
    <source>
        <dbReference type="EMBL" id="KAF4489922.1"/>
    </source>
</evidence>
<dbReference type="GeneID" id="90979724"/>
<comment type="caution">
    <text evidence="1">The sequence shown here is derived from an EMBL/GenBank/DDBJ whole genome shotgun (WGS) entry which is preliminary data.</text>
</comment>
<dbReference type="AlphaFoldDB" id="A0A7J6JIP4"/>
<organism evidence="1 2">
    <name type="scientific">Colletotrichum fructicola (strain Nara gc5)</name>
    <name type="common">Anthracnose fungus</name>
    <name type="synonym">Colletotrichum gloeosporioides (strain Nara gc5)</name>
    <dbReference type="NCBI Taxonomy" id="1213859"/>
    <lineage>
        <taxon>Eukaryota</taxon>
        <taxon>Fungi</taxon>
        <taxon>Dikarya</taxon>
        <taxon>Ascomycota</taxon>
        <taxon>Pezizomycotina</taxon>
        <taxon>Sordariomycetes</taxon>
        <taxon>Hypocreomycetidae</taxon>
        <taxon>Glomerellales</taxon>
        <taxon>Glomerellaceae</taxon>
        <taxon>Colletotrichum</taxon>
        <taxon>Colletotrichum gloeosporioides species complex</taxon>
    </lineage>
</organism>
<gene>
    <name evidence="1" type="ORF">CGGC5_v003994</name>
</gene>
<reference evidence="1 2" key="1">
    <citation type="submission" date="2012-08" db="EMBL/GenBank/DDBJ databases">
        <authorList>
            <person name="Gan P.H.P."/>
            <person name="Ikeda K."/>
            <person name="Irieda H."/>
            <person name="Narusaka M."/>
            <person name="O'Connell R.J."/>
            <person name="Narusaka Y."/>
            <person name="Takano Y."/>
            <person name="Kubo Y."/>
            <person name="Shirasu K."/>
        </authorList>
    </citation>
    <scope>NUCLEOTIDE SEQUENCE [LARGE SCALE GENOMIC DNA]</scope>
    <source>
        <strain evidence="1 2">Nara gc5</strain>
    </source>
</reference>
<sequence>MTLHQLARLAQSVERETLNLKVVGSTPTSGSIPVRDCSAHISFSFLPVQSFAKLFGVSWDTNPRHLFKSQYFWCRGVKGLRDLT</sequence>
<reference evidence="1 2" key="2">
    <citation type="submission" date="2020-04" db="EMBL/GenBank/DDBJ databases">
        <title>Genome sequencing and assembly of multiple isolates from the Colletotrichum gloeosporioides species complex.</title>
        <authorList>
            <person name="Gan P."/>
            <person name="Shirasu K."/>
        </authorList>
    </citation>
    <scope>NUCLEOTIDE SEQUENCE [LARGE SCALE GENOMIC DNA]</scope>
    <source>
        <strain evidence="1 2">Nara gc5</strain>
    </source>
</reference>
<proteinExistence type="predicted"/>
<accession>A0A7J6JIP4</accession>
<dbReference type="EMBL" id="ANPB02000002">
    <property type="protein sequence ID" value="KAF4489922.1"/>
    <property type="molecule type" value="Genomic_DNA"/>
</dbReference>
<protein>
    <submittedName>
        <fullName evidence="1">Uncharacterized protein</fullName>
    </submittedName>
</protein>
<dbReference type="InParanoid" id="A0A7J6JIP4"/>
<keyword evidence="2" id="KW-1185">Reference proteome</keyword>
<dbReference type="RefSeq" id="XP_066009572.1">
    <property type="nucleotide sequence ID" value="XM_066151217.1"/>
</dbReference>